<keyword evidence="1" id="KW-1133">Transmembrane helix</keyword>
<proteinExistence type="predicted"/>
<dbReference type="EMBL" id="LR031907">
    <property type="protein sequence ID" value="VDD65821.1"/>
    <property type="molecule type" value="Genomic_DNA"/>
</dbReference>
<reference evidence="2" key="1">
    <citation type="submission" date="2018-11" db="EMBL/GenBank/DDBJ databases">
        <authorList>
            <consortium name="Genoscope - CEA"/>
            <person name="William W."/>
        </authorList>
    </citation>
    <scope>NUCLEOTIDE SEQUENCE</scope>
</reference>
<protein>
    <submittedName>
        <fullName evidence="2">Uncharacterized protein</fullName>
    </submittedName>
</protein>
<evidence type="ECO:0000313" key="2">
    <source>
        <dbReference type="EMBL" id="VDD65821.1"/>
    </source>
</evidence>
<accession>A0A3P6H335</accession>
<keyword evidence="1" id="KW-0812">Transmembrane</keyword>
<organism evidence="2">
    <name type="scientific">Brassica oleracea</name>
    <name type="common">Wild cabbage</name>
    <dbReference type="NCBI Taxonomy" id="3712"/>
    <lineage>
        <taxon>Eukaryota</taxon>
        <taxon>Viridiplantae</taxon>
        <taxon>Streptophyta</taxon>
        <taxon>Embryophyta</taxon>
        <taxon>Tracheophyta</taxon>
        <taxon>Spermatophyta</taxon>
        <taxon>Magnoliopsida</taxon>
        <taxon>eudicotyledons</taxon>
        <taxon>Gunneridae</taxon>
        <taxon>Pentapetalae</taxon>
        <taxon>rosids</taxon>
        <taxon>malvids</taxon>
        <taxon>Brassicales</taxon>
        <taxon>Brassicaceae</taxon>
        <taxon>Brassiceae</taxon>
        <taxon>Brassica</taxon>
    </lineage>
</organism>
<name>A0A3P6H335_BRAOL</name>
<dbReference type="AlphaFoldDB" id="A0A3P6H335"/>
<feature type="transmembrane region" description="Helical" evidence="1">
    <location>
        <begin position="16"/>
        <end position="34"/>
    </location>
</feature>
<sequence>MVFVNLFLDLFFTETILFQVPLFLLLQLLVCIFTRSGGSCIR</sequence>
<evidence type="ECO:0000256" key="1">
    <source>
        <dbReference type="SAM" id="Phobius"/>
    </source>
</evidence>
<keyword evidence="1" id="KW-0472">Membrane</keyword>
<gene>
    <name evidence="2" type="ORF">BOLSC47T61049H</name>
</gene>